<sequence>MHPKWRHGFFIAAKGLKRAAKGWAQKTCRLAKQEPLT</sequence>
<protein>
    <submittedName>
        <fullName evidence="1">Uncharacterized protein</fullName>
    </submittedName>
</protein>
<dbReference type="AlphaFoldDB" id="A0A0M2NI66"/>
<dbReference type="Proteomes" id="UP000034076">
    <property type="component" value="Unassembled WGS sequence"/>
</dbReference>
<comment type="caution">
    <text evidence="1">The sequence shown here is derived from an EMBL/GenBank/DDBJ whole genome shotgun (WGS) entry which is preliminary data.</text>
</comment>
<gene>
    <name evidence="1" type="ORF">CHK_1945</name>
</gene>
<reference evidence="1 2" key="1">
    <citation type="submission" date="2015-04" db="EMBL/GenBank/DDBJ databases">
        <title>Draft genome sequence of bacteremic isolate Catabacter hongkongensis type strain HKU16T.</title>
        <authorList>
            <person name="Lau S.K."/>
            <person name="Teng J.L."/>
            <person name="Huang Y."/>
            <person name="Curreem S.O."/>
            <person name="Tsui S.K."/>
            <person name="Woo P.C."/>
        </authorList>
    </citation>
    <scope>NUCLEOTIDE SEQUENCE [LARGE SCALE GENOMIC DNA]</scope>
    <source>
        <strain evidence="1 2">HKU16</strain>
    </source>
</reference>
<accession>A0A0M2NI66</accession>
<keyword evidence="2" id="KW-1185">Reference proteome</keyword>
<dbReference type="EMBL" id="LAYJ01000103">
    <property type="protein sequence ID" value="KKI50651.1"/>
    <property type="molecule type" value="Genomic_DNA"/>
</dbReference>
<organism evidence="1 2">
    <name type="scientific">Christensenella hongkongensis</name>
    <dbReference type="NCBI Taxonomy" id="270498"/>
    <lineage>
        <taxon>Bacteria</taxon>
        <taxon>Bacillati</taxon>
        <taxon>Bacillota</taxon>
        <taxon>Clostridia</taxon>
        <taxon>Christensenellales</taxon>
        <taxon>Christensenellaceae</taxon>
        <taxon>Christensenella</taxon>
    </lineage>
</organism>
<evidence type="ECO:0000313" key="2">
    <source>
        <dbReference type="Proteomes" id="UP000034076"/>
    </source>
</evidence>
<dbReference type="STRING" id="270498.CHK_1945"/>
<evidence type="ECO:0000313" key="1">
    <source>
        <dbReference type="EMBL" id="KKI50651.1"/>
    </source>
</evidence>
<name>A0A0M2NI66_9FIRM</name>
<proteinExistence type="predicted"/>